<protein>
    <submittedName>
        <fullName evidence="3">Uncharacterized protein</fullName>
    </submittedName>
</protein>
<organism evidence="3 4">
    <name type="scientific">Gossypium arboreum</name>
    <name type="common">Tree cotton</name>
    <name type="synonym">Gossypium nanking</name>
    <dbReference type="NCBI Taxonomy" id="29729"/>
    <lineage>
        <taxon>Eukaryota</taxon>
        <taxon>Viridiplantae</taxon>
        <taxon>Streptophyta</taxon>
        <taxon>Embryophyta</taxon>
        <taxon>Tracheophyta</taxon>
        <taxon>Spermatophyta</taxon>
        <taxon>Magnoliopsida</taxon>
        <taxon>eudicotyledons</taxon>
        <taxon>Gunneridae</taxon>
        <taxon>Pentapetalae</taxon>
        <taxon>rosids</taxon>
        <taxon>malvids</taxon>
        <taxon>Malvales</taxon>
        <taxon>Malvaceae</taxon>
        <taxon>Malvoideae</taxon>
        <taxon>Gossypium</taxon>
    </lineage>
</organism>
<proteinExistence type="predicted"/>
<evidence type="ECO:0000256" key="1">
    <source>
        <dbReference type="ARBA" id="ARBA00022741"/>
    </source>
</evidence>
<evidence type="ECO:0000256" key="2">
    <source>
        <dbReference type="ARBA" id="ARBA00022840"/>
    </source>
</evidence>
<dbReference type="SUPFAM" id="SSF53067">
    <property type="entry name" value="Actin-like ATPase domain"/>
    <property type="match status" value="1"/>
</dbReference>
<dbReference type="InterPro" id="IPR043129">
    <property type="entry name" value="ATPase_NBD"/>
</dbReference>
<dbReference type="Pfam" id="PF00012">
    <property type="entry name" value="HSP70"/>
    <property type="match status" value="1"/>
</dbReference>
<keyword evidence="1" id="KW-0547">Nucleotide-binding</keyword>
<dbReference type="Gene3D" id="3.30.420.40">
    <property type="match status" value="1"/>
</dbReference>
<name>A0ABR0NHU4_GOSAR</name>
<keyword evidence="2" id="KW-0067">ATP-binding</keyword>
<evidence type="ECO:0000313" key="3">
    <source>
        <dbReference type="EMBL" id="KAK5794252.1"/>
    </source>
</evidence>
<dbReference type="InterPro" id="IPR013126">
    <property type="entry name" value="Hsp_70_fam"/>
</dbReference>
<reference evidence="3 4" key="1">
    <citation type="submission" date="2023-03" db="EMBL/GenBank/DDBJ databases">
        <title>WGS of Gossypium arboreum.</title>
        <authorList>
            <person name="Yu D."/>
        </authorList>
    </citation>
    <scope>NUCLEOTIDE SEQUENCE [LARGE SCALE GENOMIC DNA]</scope>
    <source>
        <tissue evidence="3">Leaf</tissue>
    </source>
</reference>
<gene>
    <name evidence="3" type="ORF">PVK06_035470</name>
</gene>
<sequence length="50" mass="5510">MATKAEGTTIEIDLGMTYSCVGVWQNDRVEIIPNNQGNGRMPSYFAVTDD</sequence>
<comment type="caution">
    <text evidence="3">The sequence shown here is derived from an EMBL/GenBank/DDBJ whole genome shotgun (WGS) entry which is preliminary data.</text>
</comment>
<dbReference type="EMBL" id="JARKNE010000010">
    <property type="protein sequence ID" value="KAK5794252.1"/>
    <property type="molecule type" value="Genomic_DNA"/>
</dbReference>
<accession>A0ABR0NHU4</accession>
<dbReference type="Proteomes" id="UP001358586">
    <property type="component" value="Chromosome 10"/>
</dbReference>
<dbReference type="PRINTS" id="PR00301">
    <property type="entry name" value="HEATSHOCK70"/>
</dbReference>
<keyword evidence="4" id="KW-1185">Reference proteome</keyword>
<evidence type="ECO:0000313" key="4">
    <source>
        <dbReference type="Proteomes" id="UP001358586"/>
    </source>
</evidence>